<comment type="caution">
    <text evidence="4">The sequence shown here is derived from an EMBL/GenBank/DDBJ whole genome shotgun (WGS) entry which is preliminary data.</text>
</comment>
<dbReference type="GO" id="GO:0005506">
    <property type="term" value="F:iron ion binding"/>
    <property type="evidence" value="ECO:0007669"/>
    <property type="project" value="InterPro"/>
</dbReference>
<sequence length="690" mass="79424">MLSQPNPYDKVDTANLFTVKFSNLFDRDSKELGTLLEACERDGFFYLDLQDSCSAKLWRDLDRVSEIAKRWFSQPVEDKLKTPTVSLAHGFKATGNQSGAVKSLKDGFEALKIGRSELLGRWALASVVEENLELFDQFNASCHFILKLLLDCLSDGLNLRGPARLDTHHCDNARSKSTLYFLHYPPGTQNLDEVGQNMHTDIGTLTLLFAPQWGLQVVSPVTGAWEYVQPREGHAIINVADTLRFLSKKRFRSALHRVLPIGGVQKEDRYAVSYFLRAADDTEFKDSNDEASNAKSWYLAKYHTYELPHDVQGEQTVLSGAQKLVQQWCPGTPEYPSQPKMTTTTQSMKSTWPLADKSEWNVHQQIIHVLGTYPIIPGKQVPVHPKSERIPHFSQWQGHVWILLHAFVPIIIHQSWLSYTGQALHPFIVFMLYFASFSWSVVRSVKATAKLGHEYGFLDGDTHQRDGIPDIGVDKVVSSLWKTTGSRIFMATHLTYRATQAPADVMSDPQWWAWLWLQIGLYGIVLDFWFYIYHRAMHDIDWLWKYHRTHHLTKHPNSLLAAFADHEQEFFDMVGIPFLTWATFQVLGLPLGYYDWWICHQYIAFTEVLGHSGLRIYGMPPSTLAWLLKSVGMELVIEDHDLHHRKGYRKSHNYGKQTRVWDTLFGTCHERIEAKNQNVDWDRAVWFPIF</sequence>
<evidence type="ECO:0000259" key="3">
    <source>
        <dbReference type="PROSITE" id="PS51471"/>
    </source>
</evidence>
<dbReference type="Pfam" id="PF04116">
    <property type="entry name" value="FA_hydroxylase"/>
    <property type="match status" value="1"/>
</dbReference>
<dbReference type="InterPro" id="IPR050231">
    <property type="entry name" value="Iron_ascorbate_oxido_reductase"/>
</dbReference>
<accession>A0A9P5B891</accession>
<evidence type="ECO:0000313" key="5">
    <source>
        <dbReference type="Proteomes" id="UP000737391"/>
    </source>
</evidence>
<dbReference type="AlphaFoldDB" id="A0A9P5B891"/>
<dbReference type="Gene3D" id="2.60.120.330">
    <property type="entry name" value="B-lactam Antibiotic, Isopenicillin N Synthase, Chain"/>
    <property type="match status" value="1"/>
</dbReference>
<feature type="transmembrane region" description="Helical" evidence="2">
    <location>
        <begin position="424"/>
        <end position="442"/>
    </location>
</feature>
<dbReference type="GO" id="GO:0016491">
    <property type="term" value="F:oxidoreductase activity"/>
    <property type="evidence" value="ECO:0007669"/>
    <property type="project" value="InterPro"/>
</dbReference>
<dbReference type="PANTHER" id="PTHR47990">
    <property type="entry name" value="2-OXOGLUTARATE (2OG) AND FE(II)-DEPENDENT OXYGENASE SUPERFAMILY PROTEIN-RELATED"/>
    <property type="match status" value="1"/>
</dbReference>
<protein>
    <submittedName>
        <fullName evidence="4">Gibberellin 20-oxidase</fullName>
    </submittedName>
</protein>
<proteinExistence type="inferred from homology"/>
<name>A0A9P5B891_9HYPO</name>
<keyword evidence="2" id="KW-1133">Transmembrane helix</keyword>
<dbReference type="GO" id="GO:0044283">
    <property type="term" value="P:small molecule biosynthetic process"/>
    <property type="evidence" value="ECO:0007669"/>
    <property type="project" value="UniProtKB-ARBA"/>
</dbReference>
<evidence type="ECO:0000256" key="2">
    <source>
        <dbReference type="SAM" id="Phobius"/>
    </source>
</evidence>
<dbReference type="PROSITE" id="PS51471">
    <property type="entry name" value="FE2OG_OXY"/>
    <property type="match status" value="1"/>
</dbReference>
<keyword evidence="5" id="KW-1185">Reference proteome</keyword>
<dbReference type="InterPro" id="IPR027443">
    <property type="entry name" value="IPNS-like_sf"/>
</dbReference>
<dbReference type="Pfam" id="PF14226">
    <property type="entry name" value="DIOX_N"/>
    <property type="match status" value="1"/>
</dbReference>
<dbReference type="InterPro" id="IPR005123">
    <property type="entry name" value="Oxoglu/Fe-dep_dioxygenase_dom"/>
</dbReference>
<keyword evidence="2" id="KW-0812">Transmembrane</keyword>
<dbReference type="SUPFAM" id="SSF51197">
    <property type="entry name" value="Clavaminate synthase-like"/>
    <property type="match status" value="1"/>
</dbReference>
<evidence type="ECO:0000313" key="4">
    <source>
        <dbReference type="EMBL" id="KAF4496742.1"/>
    </source>
</evidence>
<keyword evidence="2" id="KW-0472">Membrane</keyword>
<gene>
    <name evidence="4" type="ORF">FAGAP_7093</name>
</gene>
<dbReference type="Pfam" id="PF03171">
    <property type="entry name" value="2OG-FeII_Oxy"/>
    <property type="match status" value="1"/>
</dbReference>
<dbReference type="InterPro" id="IPR044861">
    <property type="entry name" value="IPNS-like_FE2OG_OXY"/>
</dbReference>
<dbReference type="OrthoDB" id="6354873at2759"/>
<dbReference type="InterPro" id="IPR026992">
    <property type="entry name" value="DIOX_N"/>
</dbReference>
<feature type="transmembrane region" description="Helical" evidence="2">
    <location>
        <begin position="511"/>
        <end position="533"/>
    </location>
</feature>
<dbReference type="InterPro" id="IPR006694">
    <property type="entry name" value="Fatty_acid_hydroxylase"/>
</dbReference>
<dbReference type="GO" id="GO:0008610">
    <property type="term" value="P:lipid biosynthetic process"/>
    <property type="evidence" value="ECO:0007669"/>
    <property type="project" value="InterPro"/>
</dbReference>
<reference evidence="4" key="1">
    <citation type="submission" date="2020-01" db="EMBL/GenBank/DDBJ databases">
        <title>Identification and distribution of gene clusters putatively required for synthesis of sphingolipid metabolism inhibitors in phylogenetically diverse species of the filamentous fungus Fusarium.</title>
        <authorList>
            <person name="Kim H.-S."/>
            <person name="Busman M."/>
            <person name="Brown D.W."/>
            <person name="Divon H."/>
            <person name="Uhlig S."/>
            <person name="Proctor R.H."/>
        </authorList>
    </citation>
    <scope>NUCLEOTIDE SEQUENCE</scope>
    <source>
        <strain evidence="4">NRRL 31653</strain>
    </source>
</reference>
<comment type="similarity">
    <text evidence="1">Belongs to the iron/ascorbate-dependent oxidoreductase family.</text>
</comment>
<evidence type="ECO:0000256" key="1">
    <source>
        <dbReference type="ARBA" id="ARBA00008056"/>
    </source>
</evidence>
<dbReference type="EMBL" id="LUFC02000507">
    <property type="protein sequence ID" value="KAF4496742.1"/>
    <property type="molecule type" value="Genomic_DNA"/>
</dbReference>
<dbReference type="Proteomes" id="UP000737391">
    <property type="component" value="Unassembled WGS sequence"/>
</dbReference>
<feature type="domain" description="Fe2OG dioxygenase" evidence="3">
    <location>
        <begin position="174"/>
        <end position="278"/>
    </location>
</feature>
<organism evidence="4 5">
    <name type="scientific">Fusarium agapanthi</name>
    <dbReference type="NCBI Taxonomy" id="1803897"/>
    <lineage>
        <taxon>Eukaryota</taxon>
        <taxon>Fungi</taxon>
        <taxon>Dikarya</taxon>
        <taxon>Ascomycota</taxon>
        <taxon>Pezizomycotina</taxon>
        <taxon>Sordariomycetes</taxon>
        <taxon>Hypocreomycetidae</taxon>
        <taxon>Hypocreales</taxon>
        <taxon>Nectriaceae</taxon>
        <taxon>Fusarium</taxon>
        <taxon>Fusarium fujikuroi species complex</taxon>
    </lineage>
</organism>